<evidence type="ECO:0000313" key="2">
    <source>
        <dbReference type="EMBL" id="OHA46904.1"/>
    </source>
</evidence>
<evidence type="ECO:0000256" key="1">
    <source>
        <dbReference type="SAM" id="Phobius"/>
    </source>
</evidence>
<organism evidence="2 3">
    <name type="scientific">Candidatus Terrybacteria bacterium RIFCSPHIGHO2_01_FULL_43_35</name>
    <dbReference type="NCBI Taxonomy" id="1802361"/>
    <lineage>
        <taxon>Bacteria</taxon>
        <taxon>Candidatus Terryibacteriota</taxon>
    </lineage>
</organism>
<keyword evidence="1" id="KW-0812">Transmembrane</keyword>
<keyword evidence="1" id="KW-1133">Transmembrane helix</keyword>
<name>A0A1G2PEY4_9BACT</name>
<dbReference type="EMBL" id="MHSR01000011">
    <property type="protein sequence ID" value="OHA46904.1"/>
    <property type="molecule type" value="Genomic_DNA"/>
</dbReference>
<dbReference type="Proteomes" id="UP000178869">
    <property type="component" value="Unassembled WGS sequence"/>
</dbReference>
<comment type="caution">
    <text evidence="2">The sequence shown here is derived from an EMBL/GenBank/DDBJ whole genome shotgun (WGS) entry which is preliminary data.</text>
</comment>
<sequence>MTNKNDCVIHREYHTDPQAIQRDFEEQARILKNKEGSFKPSEVEKRYFSDFLTRSRWQLPQETIIDCCETPCLFAEQCAGHTGHEYIEPRFGSNILECRFCTKRIYKNALAEPFLAVARIVLWLPYFVYYLVMFSWLGWRIIWFERLISRIYGKTDWGR</sequence>
<dbReference type="AlphaFoldDB" id="A0A1G2PEY4"/>
<keyword evidence="1" id="KW-0472">Membrane</keyword>
<protein>
    <submittedName>
        <fullName evidence="2">Uncharacterized protein</fullName>
    </submittedName>
</protein>
<feature type="transmembrane region" description="Helical" evidence="1">
    <location>
        <begin position="120"/>
        <end position="142"/>
    </location>
</feature>
<reference evidence="2 3" key="1">
    <citation type="journal article" date="2016" name="Nat. Commun.">
        <title>Thousands of microbial genomes shed light on interconnected biogeochemical processes in an aquifer system.</title>
        <authorList>
            <person name="Anantharaman K."/>
            <person name="Brown C.T."/>
            <person name="Hug L.A."/>
            <person name="Sharon I."/>
            <person name="Castelle C.J."/>
            <person name="Probst A.J."/>
            <person name="Thomas B.C."/>
            <person name="Singh A."/>
            <person name="Wilkins M.J."/>
            <person name="Karaoz U."/>
            <person name="Brodie E.L."/>
            <person name="Williams K.H."/>
            <person name="Hubbard S.S."/>
            <person name="Banfield J.F."/>
        </authorList>
    </citation>
    <scope>NUCLEOTIDE SEQUENCE [LARGE SCALE GENOMIC DNA]</scope>
</reference>
<gene>
    <name evidence="2" type="ORF">A2828_03200</name>
</gene>
<evidence type="ECO:0000313" key="3">
    <source>
        <dbReference type="Proteomes" id="UP000178869"/>
    </source>
</evidence>
<proteinExistence type="predicted"/>
<accession>A0A1G2PEY4</accession>